<organism evidence="2 3">
    <name type="scientific">Oryza sativa subsp. japonica</name>
    <name type="common">Rice</name>
    <dbReference type="NCBI Taxonomy" id="39947"/>
    <lineage>
        <taxon>Eukaryota</taxon>
        <taxon>Viridiplantae</taxon>
        <taxon>Streptophyta</taxon>
        <taxon>Embryophyta</taxon>
        <taxon>Tracheophyta</taxon>
        <taxon>Spermatophyta</taxon>
        <taxon>Magnoliopsida</taxon>
        <taxon>Liliopsida</taxon>
        <taxon>Poales</taxon>
        <taxon>Poaceae</taxon>
        <taxon>BOP clade</taxon>
        <taxon>Oryzoideae</taxon>
        <taxon>Oryzeae</taxon>
        <taxon>Oryzinae</taxon>
        <taxon>Oryza</taxon>
        <taxon>Oryza sativa</taxon>
    </lineage>
</organism>
<proteinExistence type="predicted"/>
<gene>
    <name evidence="2" type="primary">P0487D09.10</name>
</gene>
<evidence type="ECO:0000256" key="1">
    <source>
        <dbReference type="SAM" id="MobiDB-lite"/>
    </source>
</evidence>
<reference evidence="3" key="1">
    <citation type="journal article" date="2005" name="Nature">
        <title>The map-based sequence of the rice genome.</title>
        <authorList>
            <consortium name="International rice genome sequencing project (IRGSP)"/>
            <person name="Matsumoto T."/>
            <person name="Wu J."/>
            <person name="Kanamori H."/>
            <person name="Katayose Y."/>
            <person name="Fujisawa M."/>
            <person name="Namiki N."/>
            <person name="Mizuno H."/>
            <person name="Yamamoto K."/>
            <person name="Antonio B.A."/>
            <person name="Baba T."/>
            <person name="Sakata K."/>
            <person name="Nagamura Y."/>
            <person name="Aoki H."/>
            <person name="Arikawa K."/>
            <person name="Arita K."/>
            <person name="Bito T."/>
            <person name="Chiden Y."/>
            <person name="Fujitsuka N."/>
            <person name="Fukunaka R."/>
            <person name="Hamada M."/>
            <person name="Harada C."/>
            <person name="Hayashi A."/>
            <person name="Hijishita S."/>
            <person name="Honda M."/>
            <person name="Hosokawa S."/>
            <person name="Ichikawa Y."/>
            <person name="Idonuma A."/>
            <person name="Iijima M."/>
            <person name="Ikeda M."/>
            <person name="Ikeno M."/>
            <person name="Ito K."/>
            <person name="Ito S."/>
            <person name="Ito T."/>
            <person name="Ito Y."/>
            <person name="Ito Y."/>
            <person name="Iwabuchi A."/>
            <person name="Kamiya K."/>
            <person name="Karasawa W."/>
            <person name="Kurita K."/>
            <person name="Katagiri S."/>
            <person name="Kikuta A."/>
            <person name="Kobayashi H."/>
            <person name="Kobayashi N."/>
            <person name="Machita K."/>
            <person name="Maehara T."/>
            <person name="Masukawa M."/>
            <person name="Mizubayashi T."/>
            <person name="Mukai Y."/>
            <person name="Nagasaki H."/>
            <person name="Nagata Y."/>
            <person name="Naito S."/>
            <person name="Nakashima M."/>
            <person name="Nakama Y."/>
            <person name="Nakamichi Y."/>
            <person name="Nakamura M."/>
            <person name="Meguro A."/>
            <person name="Negishi M."/>
            <person name="Ohta I."/>
            <person name="Ohta T."/>
            <person name="Okamoto M."/>
            <person name="Ono N."/>
            <person name="Saji S."/>
            <person name="Sakaguchi M."/>
            <person name="Sakai K."/>
            <person name="Shibata M."/>
            <person name="Shimokawa T."/>
            <person name="Song J."/>
            <person name="Takazaki Y."/>
            <person name="Terasawa K."/>
            <person name="Tsugane M."/>
            <person name="Tsuji K."/>
            <person name="Ueda S."/>
            <person name="Waki K."/>
            <person name="Yamagata H."/>
            <person name="Yamamoto M."/>
            <person name="Yamamoto S."/>
            <person name="Yamane H."/>
            <person name="Yoshiki S."/>
            <person name="Yoshihara R."/>
            <person name="Yukawa K."/>
            <person name="Zhong H."/>
            <person name="Yano M."/>
            <person name="Yuan Q."/>
            <person name="Ouyang S."/>
            <person name="Liu J."/>
            <person name="Jones K.M."/>
            <person name="Gansberger K."/>
            <person name="Moffat K."/>
            <person name="Hill J."/>
            <person name="Bera J."/>
            <person name="Fadrosh D."/>
            <person name="Jin S."/>
            <person name="Johri S."/>
            <person name="Kim M."/>
            <person name="Overton L."/>
            <person name="Reardon M."/>
            <person name="Tsitrin T."/>
            <person name="Vuong H."/>
            <person name="Weaver B."/>
            <person name="Ciecko A."/>
            <person name="Tallon L."/>
            <person name="Jackson J."/>
            <person name="Pai G."/>
            <person name="Aken S.V."/>
            <person name="Utterback T."/>
            <person name="Reidmuller S."/>
            <person name="Feldblyum T."/>
            <person name="Hsiao J."/>
            <person name="Zismann V."/>
            <person name="Iobst S."/>
            <person name="de Vazeille A.R."/>
            <person name="Buell C.R."/>
            <person name="Ying K."/>
            <person name="Li Y."/>
            <person name="Lu T."/>
            <person name="Huang Y."/>
            <person name="Zhao Q."/>
            <person name="Feng Q."/>
            <person name="Zhang L."/>
            <person name="Zhu J."/>
            <person name="Weng Q."/>
            <person name="Mu J."/>
            <person name="Lu Y."/>
            <person name="Fan D."/>
            <person name="Liu Y."/>
            <person name="Guan J."/>
            <person name="Zhang Y."/>
            <person name="Yu S."/>
            <person name="Liu X."/>
            <person name="Zhang Y."/>
            <person name="Hong G."/>
            <person name="Han B."/>
            <person name="Choisne N."/>
            <person name="Demange N."/>
            <person name="Orjeda G."/>
            <person name="Samain S."/>
            <person name="Cattolico L."/>
            <person name="Pelletier E."/>
            <person name="Couloux A."/>
            <person name="Segurens B."/>
            <person name="Wincker P."/>
            <person name="D'Hont A."/>
            <person name="Scarpelli C."/>
            <person name="Weissenbach J."/>
            <person name="Salanoubat M."/>
            <person name="Quetier F."/>
            <person name="Yu Y."/>
            <person name="Kim H.R."/>
            <person name="Rambo T."/>
            <person name="Currie J."/>
            <person name="Collura K."/>
            <person name="Luo M."/>
            <person name="Yang T."/>
            <person name="Ammiraju J.S.S."/>
            <person name="Engler F."/>
            <person name="Soderlund C."/>
            <person name="Wing R.A."/>
            <person name="Palmer L.E."/>
            <person name="de la Bastide M."/>
            <person name="Spiegel L."/>
            <person name="Nascimento L."/>
            <person name="Zutavern T."/>
            <person name="O'Shaughnessy A."/>
            <person name="Dike S."/>
            <person name="Dedhia N."/>
            <person name="Preston R."/>
            <person name="Balija V."/>
            <person name="McCombie W.R."/>
            <person name="Chow T."/>
            <person name="Chen H."/>
            <person name="Chung M."/>
            <person name="Chen C."/>
            <person name="Shaw J."/>
            <person name="Wu H."/>
            <person name="Hsiao K."/>
            <person name="Chao Y."/>
            <person name="Chu M."/>
            <person name="Cheng C."/>
            <person name="Hour A."/>
            <person name="Lee P."/>
            <person name="Lin S."/>
            <person name="Lin Y."/>
            <person name="Liou J."/>
            <person name="Liu S."/>
            <person name="Hsing Y."/>
            <person name="Raghuvanshi S."/>
            <person name="Mohanty A."/>
            <person name="Bharti A.K."/>
            <person name="Gaur A."/>
            <person name="Gupta V."/>
            <person name="Kumar D."/>
            <person name="Ravi V."/>
            <person name="Vij S."/>
            <person name="Kapur A."/>
            <person name="Khurana P."/>
            <person name="Khurana P."/>
            <person name="Khurana J.P."/>
            <person name="Tyagi A.K."/>
            <person name="Gaikwad K."/>
            <person name="Singh A."/>
            <person name="Dalal V."/>
            <person name="Srivastava S."/>
            <person name="Dixit A."/>
            <person name="Pal A.K."/>
            <person name="Ghazi I.A."/>
            <person name="Yadav M."/>
            <person name="Pandit A."/>
            <person name="Bhargava A."/>
            <person name="Sureshbabu K."/>
            <person name="Batra K."/>
            <person name="Sharma T.R."/>
            <person name="Mohapatra T."/>
            <person name="Singh N.K."/>
            <person name="Messing J."/>
            <person name="Nelson A.B."/>
            <person name="Fuks G."/>
            <person name="Kavchok S."/>
            <person name="Keizer G."/>
            <person name="Linton E."/>
            <person name="Llaca V."/>
            <person name="Song R."/>
            <person name="Tanyolac B."/>
            <person name="Young S."/>
            <person name="Ho-Il K."/>
            <person name="Hahn J.H."/>
            <person name="Sangsakoo G."/>
            <person name="Vanavichit A."/>
            <person name="de Mattos Luiz.A.T."/>
            <person name="Zimmer P.D."/>
            <person name="Malone G."/>
            <person name="Dellagostin O."/>
            <person name="de Oliveira A.C."/>
            <person name="Bevan M."/>
            <person name="Bancroft I."/>
            <person name="Minx P."/>
            <person name="Cordum H."/>
            <person name="Wilson R."/>
            <person name="Cheng Z."/>
            <person name="Jin W."/>
            <person name="Jiang J."/>
            <person name="Leong S.A."/>
            <person name="Iwama H."/>
            <person name="Gojobori T."/>
            <person name="Itoh T."/>
            <person name="Niimura Y."/>
            <person name="Fujii Y."/>
            <person name="Habara T."/>
            <person name="Sakai H."/>
            <person name="Sato Y."/>
            <person name="Wilson G."/>
            <person name="Kumar K."/>
            <person name="McCouch S."/>
            <person name="Juretic N."/>
            <person name="Hoen D."/>
            <person name="Wright S."/>
            <person name="Bruskiewich R."/>
            <person name="Bureau T."/>
            <person name="Miyao A."/>
            <person name="Hirochika H."/>
            <person name="Nishikawa T."/>
            <person name="Kadowaki K."/>
            <person name="Sugiura M."/>
            <person name="Burr B."/>
            <person name="Sasaki T."/>
        </authorList>
    </citation>
    <scope>NUCLEOTIDE SEQUENCE [LARGE SCALE GENOMIC DNA]</scope>
    <source>
        <strain evidence="3">cv. Nipponbare</strain>
    </source>
</reference>
<dbReference type="EMBL" id="AP004880">
    <property type="protein sequence ID" value="BAD15893.1"/>
    <property type="molecule type" value="Genomic_DNA"/>
</dbReference>
<evidence type="ECO:0000313" key="3">
    <source>
        <dbReference type="Proteomes" id="UP000000763"/>
    </source>
</evidence>
<dbReference type="AlphaFoldDB" id="Q6Z752"/>
<protein>
    <submittedName>
        <fullName evidence="2">Uncharacterized protein</fullName>
    </submittedName>
</protein>
<dbReference type="PANTHER" id="PTHR33890:SF5">
    <property type="entry name" value="OS10G0571000 PROTEIN"/>
    <property type="match status" value="1"/>
</dbReference>
<feature type="region of interest" description="Disordered" evidence="1">
    <location>
        <begin position="245"/>
        <end position="284"/>
    </location>
</feature>
<sequence>MGTPAVVDDDLRELIDELMNTGPEDEADDRDFEESMATVLSMVTDYLDDPDPPSPELADWAAAAESGAQKVADGLASRVENLRRGLSVFAGTGRPEEAVLRKHAAWTDARRAEAAGIASAARRLREKDLRSLAARGGLVNPRMAELIASVSDAMESDVRHGHVPSPAQLAEVERLEGRVAVASVRAILLKVKLTRGAAAFAGRPGEEALAQALRGHAAAAEAQLAAARAFAGALRRFRALSADANSNPTATRVHKRPSPETEDDLAAPPPRQRRRTLDSASDERGFAGEHLCKEAADGLKVGCRCAVPERDNPAAGGTTNRQCR</sequence>
<reference evidence="3" key="2">
    <citation type="journal article" date="2008" name="Nucleic Acids Res.">
        <title>The rice annotation project database (RAP-DB): 2008 update.</title>
        <authorList>
            <consortium name="The rice annotation project (RAP)"/>
        </authorList>
    </citation>
    <scope>GENOME REANNOTATION</scope>
    <source>
        <strain evidence="3">cv. Nipponbare</strain>
    </source>
</reference>
<feature type="compositionally biased region" description="Basic and acidic residues" evidence="1">
    <location>
        <begin position="275"/>
        <end position="284"/>
    </location>
</feature>
<name>Q6Z752_ORYSJ</name>
<dbReference type="PANTHER" id="PTHR33890">
    <property type="entry name" value="OS10G0571000 PROTEIN"/>
    <property type="match status" value="1"/>
</dbReference>
<evidence type="ECO:0000313" key="2">
    <source>
        <dbReference type="EMBL" id="BAD15893.1"/>
    </source>
</evidence>
<dbReference type="Proteomes" id="UP000000763">
    <property type="component" value="Chromosome 2"/>
</dbReference>
<accession>Q6Z752</accession>